<dbReference type="NCBIfam" id="TIGR01484">
    <property type="entry name" value="HAD-SF-IIB"/>
    <property type="match status" value="1"/>
</dbReference>
<dbReference type="Pfam" id="PF08282">
    <property type="entry name" value="Hydrolase_3"/>
    <property type="match status" value="1"/>
</dbReference>
<dbReference type="AlphaFoldDB" id="A0A1Y1X972"/>
<dbReference type="GO" id="GO:0016791">
    <property type="term" value="F:phosphatase activity"/>
    <property type="evidence" value="ECO:0007669"/>
    <property type="project" value="TreeGrafter"/>
</dbReference>
<accession>A0A1Y1X972</accession>
<dbReference type="SFLD" id="SFLDG01140">
    <property type="entry name" value="C2.B:_Phosphomannomutase_and_P"/>
    <property type="match status" value="1"/>
</dbReference>
<gene>
    <name evidence="1" type="ORF">BCR32DRAFT_326930</name>
</gene>
<dbReference type="Gene3D" id="3.40.50.1000">
    <property type="entry name" value="HAD superfamily/HAD-like"/>
    <property type="match status" value="1"/>
</dbReference>
<dbReference type="InterPro" id="IPR036412">
    <property type="entry name" value="HAD-like_sf"/>
</dbReference>
<organism evidence="1 2">
    <name type="scientific">Anaeromyces robustus</name>
    <dbReference type="NCBI Taxonomy" id="1754192"/>
    <lineage>
        <taxon>Eukaryota</taxon>
        <taxon>Fungi</taxon>
        <taxon>Fungi incertae sedis</taxon>
        <taxon>Chytridiomycota</taxon>
        <taxon>Chytridiomycota incertae sedis</taxon>
        <taxon>Neocallimastigomycetes</taxon>
        <taxon>Neocallimastigales</taxon>
        <taxon>Neocallimastigaceae</taxon>
        <taxon>Anaeromyces</taxon>
    </lineage>
</organism>
<dbReference type="PANTHER" id="PTHR10000:SF8">
    <property type="entry name" value="HAD SUPERFAMILY HYDROLASE-LIKE, TYPE 3"/>
    <property type="match status" value="1"/>
</dbReference>
<dbReference type="OrthoDB" id="27226at2759"/>
<dbReference type="Proteomes" id="UP000193944">
    <property type="component" value="Unassembled WGS sequence"/>
</dbReference>
<dbReference type="InterPro" id="IPR006379">
    <property type="entry name" value="HAD-SF_hydro_IIB"/>
</dbReference>
<evidence type="ECO:0000313" key="1">
    <source>
        <dbReference type="EMBL" id="ORX82268.1"/>
    </source>
</evidence>
<dbReference type="GO" id="GO:0005829">
    <property type="term" value="C:cytosol"/>
    <property type="evidence" value="ECO:0007669"/>
    <property type="project" value="TreeGrafter"/>
</dbReference>
<dbReference type="SFLD" id="SFLDS00003">
    <property type="entry name" value="Haloacid_Dehalogenase"/>
    <property type="match status" value="1"/>
</dbReference>
<dbReference type="SUPFAM" id="SSF56784">
    <property type="entry name" value="HAD-like"/>
    <property type="match status" value="1"/>
</dbReference>
<dbReference type="PROSITE" id="PS01228">
    <property type="entry name" value="COF_1"/>
    <property type="match status" value="1"/>
</dbReference>
<proteinExistence type="predicted"/>
<sequence length="297" mass="33941">MTNSLPEPSQIKLIATDLDGTLLNKKGQVSERTKTIIKKILKKYPDLHFVIATGRTRPSTIHVREALGIMDRPNTESLQSNGCVVYDSKGEIIWQNLLPIEYVLKFHEFIKAYPQAVYFYASGDDIISFEDKFFKRPHLGSKKPNSGYKKNPQVYNKEEYIKRVELGESKINKVSLFVHVSPETEEMRQKLQELGKEYNLECCHSMPWFIEYMPYNTNKGTGLTELIKSLNIDKDEVIAFGDGGNDLELFQSVGWPVAMENACNELKLYARLTTKSNVEDGVADMLEKIFLKDDLAN</sequence>
<dbReference type="Gene3D" id="3.30.1240.10">
    <property type="match status" value="1"/>
</dbReference>
<keyword evidence="2" id="KW-1185">Reference proteome</keyword>
<dbReference type="PROSITE" id="PS01229">
    <property type="entry name" value="COF_2"/>
    <property type="match status" value="1"/>
</dbReference>
<dbReference type="InterPro" id="IPR000150">
    <property type="entry name" value="Cof"/>
</dbReference>
<comment type="caution">
    <text evidence="1">The sequence shown here is derived from an EMBL/GenBank/DDBJ whole genome shotgun (WGS) entry which is preliminary data.</text>
</comment>
<dbReference type="GO" id="GO:0000287">
    <property type="term" value="F:magnesium ion binding"/>
    <property type="evidence" value="ECO:0007669"/>
    <property type="project" value="TreeGrafter"/>
</dbReference>
<reference evidence="1 2" key="1">
    <citation type="submission" date="2016-08" db="EMBL/GenBank/DDBJ databases">
        <title>A Parts List for Fungal Cellulosomes Revealed by Comparative Genomics.</title>
        <authorList>
            <consortium name="DOE Joint Genome Institute"/>
            <person name="Haitjema C.H."/>
            <person name="Gilmore S.P."/>
            <person name="Henske J.K."/>
            <person name="Solomon K.V."/>
            <person name="De Groot R."/>
            <person name="Kuo A."/>
            <person name="Mondo S.J."/>
            <person name="Salamov A.A."/>
            <person name="Labutti K."/>
            <person name="Zhao Z."/>
            <person name="Chiniquy J."/>
            <person name="Barry K."/>
            <person name="Brewer H.M."/>
            <person name="Purvine S.O."/>
            <person name="Wright A.T."/>
            <person name="Boxma B."/>
            <person name="Van Alen T."/>
            <person name="Hackstein J.H."/>
            <person name="Baker S.E."/>
            <person name="Grigoriev I.V."/>
            <person name="O'Malley M.A."/>
        </authorList>
    </citation>
    <scope>NUCLEOTIDE SEQUENCE [LARGE SCALE GENOMIC DNA]</scope>
    <source>
        <strain evidence="1 2">S4</strain>
    </source>
</reference>
<name>A0A1Y1X972_9FUNG</name>
<evidence type="ECO:0008006" key="3">
    <source>
        <dbReference type="Google" id="ProtNLM"/>
    </source>
</evidence>
<dbReference type="EMBL" id="MCFG01000099">
    <property type="protein sequence ID" value="ORX82268.1"/>
    <property type="molecule type" value="Genomic_DNA"/>
</dbReference>
<dbReference type="STRING" id="1754192.A0A1Y1X972"/>
<evidence type="ECO:0000313" key="2">
    <source>
        <dbReference type="Proteomes" id="UP000193944"/>
    </source>
</evidence>
<protein>
    <recommendedName>
        <fullName evidence="3">HAD-like protein</fullName>
    </recommendedName>
</protein>
<dbReference type="NCBIfam" id="TIGR00099">
    <property type="entry name" value="Cof-subfamily"/>
    <property type="match status" value="1"/>
</dbReference>
<dbReference type="PANTHER" id="PTHR10000">
    <property type="entry name" value="PHOSPHOSERINE PHOSPHATASE"/>
    <property type="match status" value="1"/>
</dbReference>
<dbReference type="InterPro" id="IPR023214">
    <property type="entry name" value="HAD_sf"/>
</dbReference>
<reference evidence="1 2" key="2">
    <citation type="submission" date="2016-08" db="EMBL/GenBank/DDBJ databases">
        <title>Pervasive Adenine N6-methylation of Active Genes in Fungi.</title>
        <authorList>
            <consortium name="DOE Joint Genome Institute"/>
            <person name="Mondo S.J."/>
            <person name="Dannebaum R.O."/>
            <person name="Kuo R.C."/>
            <person name="Labutti K."/>
            <person name="Haridas S."/>
            <person name="Kuo A."/>
            <person name="Salamov A."/>
            <person name="Ahrendt S.R."/>
            <person name="Lipzen A."/>
            <person name="Sullivan W."/>
            <person name="Andreopoulos W.B."/>
            <person name="Clum A."/>
            <person name="Lindquist E."/>
            <person name="Daum C."/>
            <person name="Ramamoorthy G.K."/>
            <person name="Gryganskyi A."/>
            <person name="Culley D."/>
            <person name="Magnuson J.K."/>
            <person name="James T.Y."/>
            <person name="O'Malley M.A."/>
            <person name="Stajich J.E."/>
            <person name="Spatafora J.W."/>
            <person name="Visel A."/>
            <person name="Grigoriev I.V."/>
        </authorList>
    </citation>
    <scope>NUCLEOTIDE SEQUENCE [LARGE SCALE GENOMIC DNA]</scope>
    <source>
        <strain evidence="1 2">S4</strain>
    </source>
</reference>